<dbReference type="InterPro" id="IPR007642">
    <property type="entry name" value="RNA_pol_Rpb2_2"/>
</dbReference>
<dbReference type="GO" id="GO:0003677">
    <property type="term" value="F:DNA binding"/>
    <property type="evidence" value="ECO:0007669"/>
    <property type="project" value="InterPro"/>
</dbReference>
<dbReference type="Gene3D" id="3.90.1110.10">
    <property type="entry name" value="RNA polymerase Rpb2, domain 2"/>
    <property type="match status" value="1"/>
</dbReference>
<evidence type="ECO:0000313" key="2">
    <source>
        <dbReference type="EMBL" id="CAH7681499.1"/>
    </source>
</evidence>
<dbReference type="EMBL" id="CALTRL010003595">
    <property type="protein sequence ID" value="CAH7681499.1"/>
    <property type="molecule type" value="Genomic_DNA"/>
</dbReference>
<dbReference type="GO" id="GO:0003899">
    <property type="term" value="F:DNA-directed RNA polymerase activity"/>
    <property type="evidence" value="ECO:0007669"/>
    <property type="project" value="InterPro"/>
</dbReference>
<protein>
    <recommendedName>
        <fullName evidence="1">RNA polymerase Rpb2 domain-containing protein</fullName>
    </recommendedName>
</protein>
<dbReference type="InterPro" id="IPR037034">
    <property type="entry name" value="RNA_pol_Rpb2_2_sf"/>
</dbReference>
<evidence type="ECO:0000259" key="1">
    <source>
        <dbReference type="Pfam" id="PF04561"/>
    </source>
</evidence>
<sequence length="361" mass="41818">MGGYFVVNGNKKHIRCLIIPRSNHVMDIICLVFVKWRNFYTQFACQFGGVRNNQTSQTNTLYYLLNSNLTFRFSWQKSEYIIPAILLLNALLSGSNQEFFAGLTQNKFDNNFCTDWIKLLLCNFKHYNLFISRSCREFLGQKFEVVLGCPEDWADEKIGVYLIDRLVLVHLLASQSVFENMRLRKTYLKRVLQVFGQLNNLDLKSWIDEDSKTWHLPLPTQTNLVNAISTLEDLKMELNNLGGSDHSAGMELIAEFWQCLSNRQDTVVMLKSFVDLSKLIVECDLSFSRLLNKLDELSVGKRDEGVGKAQITAFKVFTCLRETSTSIDQDTRIRYQIKRLNQTWEELCDMIKDCCKSSELP</sequence>
<dbReference type="SUPFAM" id="SSF64484">
    <property type="entry name" value="beta and beta-prime subunits of DNA dependent RNA-polymerase"/>
    <property type="match status" value="1"/>
</dbReference>
<dbReference type="GO" id="GO:0006351">
    <property type="term" value="P:DNA-templated transcription"/>
    <property type="evidence" value="ECO:0007669"/>
    <property type="project" value="InterPro"/>
</dbReference>
<reference evidence="2" key="1">
    <citation type="submission" date="2022-06" db="EMBL/GenBank/DDBJ databases">
        <authorList>
            <consortium name="SYNGENTA / RWTH Aachen University"/>
        </authorList>
    </citation>
    <scope>NUCLEOTIDE SEQUENCE</scope>
</reference>
<accession>A0AAV0B7A9</accession>
<dbReference type="Proteomes" id="UP001153365">
    <property type="component" value="Unassembled WGS sequence"/>
</dbReference>
<comment type="caution">
    <text evidence="2">The sequence shown here is derived from an EMBL/GenBank/DDBJ whole genome shotgun (WGS) entry which is preliminary data.</text>
</comment>
<dbReference type="Pfam" id="PF04561">
    <property type="entry name" value="RNA_pol_Rpb2_2"/>
    <property type="match status" value="1"/>
</dbReference>
<dbReference type="AlphaFoldDB" id="A0AAV0B7A9"/>
<organism evidence="2 3">
    <name type="scientific">Phakopsora pachyrhizi</name>
    <name type="common">Asian soybean rust disease fungus</name>
    <dbReference type="NCBI Taxonomy" id="170000"/>
    <lineage>
        <taxon>Eukaryota</taxon>
        <taxon>Fungi</taxon>
        <taxon>Dikarya</taxon>
        <taxon>Basidiomycota</taxon>
        <taxon>Pucciniomycotina</taxon>
        <taxon>Pucciniomycetes</taxon>
        <taxon>Pucciniales</taxon>
        <taxon>Phakopsoraceae</taxon>
        <taxon>Phakopsora</taxon>
    </lineage>
</organism>
<gene>
    <name evidence="2" type="ORF">PPACK8108_LOCUS14104</name>
</gene>
<keyword evidence="3" id="KW-1185">Reference proteome</keyword>
<proteinExistence type="predicted"/>
<feature type="domain" description="RNA polymerase Rpb2" evidence="1">
    <location>
        <begin position="49"/>
        <end position="187"/>
    </location>
</feature>
<name>A0AAV0B7A9_PHAPC</name>
<evidence type="ECO:0000313" key="3">
    <source>
        <dbReference type="Proteomes" id="UP001153365"/>
    </source>
</evidence>